<proteinExistence type="predicted"/>
<keyword evidence="3" id="KW-0574">Periplasm</keyword>
<dbReference type="GO" id="GO:0044780">
    <property type="term" value="P:bacterial-type flagellum assembly"/>
    <property type="evidence" value="ECO:0007669"/>
    <property type="project" value="InterPro"/>
</dbReference>
<sequence length="275" mass="29682">MLQKLGCLLLLLAVGVQYGFAAGTDQIVPVAVLPGLGQTVSYIRPAAYRDVTGYDAGERQVIRANDLLQSALQLVRQRAGIPAGDTRLTITPLNLPTDIELPPGAADYRIELPYGVRFNFPTVVYAVVTLDGQAYTKVSLSLDVRLFQDVVVATRSLAANELIVPDSIKYERMDIGRLSQGYITSLDDVAGMQARRTISPGTPLNKYMLTKPDVIKRGATVSILVRMGDMEVTAAGEAMQSGSVGDVIRVRNVNSKKVVTAQVLDGTSVLISLYR</sequence>
<accession>A0A1H8PSC6</accession>
<dbReference type="InterPro" id="IPR039246">
    <property type="entry name" value="Flagellar_FlgA"/>
</dbReference>
<evidence type="ECO:0000256" key="4">
    <source>
        <dbReference type="SAM" id="SignalP"/>
    </source>
</evidence>
<gene>
    <name evidence="6" type="ORF">SAMN04490178_10262</name>
</gene>
<organism evidence="6 7">
    <name type="scientific">Propionispora vibrioides</name>
    <dbReference type="NCBI Taxonomy" id="112903"/>
    <lineage>
        <taxon>Bacteria</taxon>
        <taxon>Bacillati</taxon>
        <taxon>Bacillota</taxon>
        <taxon>Negativicutes</taxon>
        <taxon>Selenomonadales</taxon>
        <taxon>Sporomusaceae</taxon>
        <taxon>Propionispora</taxon>
    </lineage>
</organism>
<dbReference type="Gene3D" id="3.90.1210.10">
    <property type="entry name" value="Antifreeze-like/N-acetylneuraminic acid synthase C-terminal domain"/>
    <property type="match status" value="1"/>
</dbReference>
<dbReference type="PANTHER" id="PTHR36307:SF1">
    <property type="entry name" value="FLAGELLA BASAL BODY P-RING FORMATION PROTEIN FLGA"/>
    <property type="match status" value="1"/>
</dbReference>
<dbReference type="InterPro" id="IPR013974">
    <property type="entry name" value="SAF"/>
</dbReference>
<evidence type="ECO:0000256" key="3">
    <source>
        <dbReference type="ARBA" id="ARBA00022764"/>
    </source>
</evidence>
<name>A0A1H8PSC6_9FIRM</name>
<evidence type="ECO:0000256" key="2">
    <source>
        <dbReference type="ARBA" id="ARBA00022729"/>
    </source>
</evidence>
<reference evidence="6 7" key="1">
    <citation type="submission" date="2016-10" db="EMBL/GenBank/DDBJ databases">
        <authorList>
            <person name="de Groot N.N."/>
        </authorList>
    </citation>
    <scope>NUCLEOTIDE SEQUENCE [LARGE SCALE GENOMIC DNA]</scope>
    <source>
        <strain evidence="6 7">DSM 13305</strain>
    </source>
</reference>
<protein>
    <submittedName>
        <fullName evidence="6">Flagella basal body P-ring formation protein FlgA</fullName>
    </submittedName>
</protein>
<comment type="subcellular location">
    <subcellularLocation>
        <location evidence="1">Periplasm</location>
    </subcellularLocation>
</comment>
<dbReference type="Pfam" id="PF13144">
    <property type="entry name" value="ChapFlgA"/>
    <property type="match status" value="1"/>
</dbReference>
<feature type="chain" id="PRO_5039559382" evidence="4">
    <location>
        <begin position="22"/>
        <end position="275"/>
    </location>
</feature>
<keyword evidence="7" id="KW-1185">Reference proteome</keyword>
<dbReference type="Gene3D" id="2.30.30.760">
    <property type="match status" value="1"/>
</dbReference>
<dbReference type="STRING" id="112903.SAMN04490178_10262"/>
<evidence type="ECO:0000313" key="7">
    <source>
        <dbReference type="Proteomes" id="UP000198847"/>
    </source>
</evidence>
<evidence type="ECO:0000256" key="1">
    <source>
        <dbReference type="ARBA" id="ARBA00004418"/>
    </source>
</evidence>
<dbReference type="InterPro" id="IPR017585">
    <property type="entry name" value="SAF_FlgA"/>
</dbReference>
<dbReference type="SMART" id="SM00858">
    <property type="entry name" value="SAF"/>
    <property type="match status" value="1"/>
</dbReference>
<keyword evidence="2 4" id="KW-0732">Signal</keyword>
<evidence type="ECO:0000259" key="5">
    <source>
        <dbReference type="SMART" id="SM00858"/>
    </source>
</evidence>
<keyword evidence="6" id="KW-0969">Cilium</keyword>
<dbReference type="NCBIfam" id="TIGR03170">
    <property type="entry name" value="flgA_cterm"/>
    <property type="match status" value="1"/>
</dbReference>
<dbReference type="RefSeq" id="WP_091743781.1">
    <property type="nucleotide sequence ID" value="NZ_FODY01000002.1"/>
</dbReference>
<dbReference type="OrthoDB" id="255224at2"/>
<keyword evidence="6" id="KW-0282">Flagellum</keyword>
<dbReference type="CDD" id="cd11614">
    <property type="entry name" value="SAF_CpaB_FlgA_like"/>
    <property type="match status" value="1"/>
</dbReference>
<dbReference type="EMBL" id="FODY01000002">
    <property type="protein sequence ID" value="SEO44617.1"/>
    <property type="molecule type" value="Genomic_DNA"/>
</dbReference>
<dbReference type="AlphaFoldDB" id="A0A1H8PSC6"/>
<dbReference type="Proteomes" id="UP000198847">
    <property type="component" value="Unassembled WGS sequence"/>
</dbReference>
<dbReference type="GO" id="GO:0042597">
    <property type="term" value="C:periplasmic space"/>
    <property type="evidence" value="ECO:0007669"/>
    <property type="project" value="UniProtKB-SubCell"/>
</dbReference>
<feature type="signal peptide" evidence="4">
    <location>
        <begin position="1"/>
        <end position="21"/>
    </location>
</feature>
<feature type="domain" description="SAF" evidence="5">
    <location>
        <begin position="148"/>
        <end position="210"/>
    </location>
</feature>
<keyword evidence="6" id="KW-0966">Cell projection</keyword>
<dbReference type="PANTHER" id="PTHR36307">
    <property type="entry name" value="FLAGELLA BASAL BODY P-RING FORMATION PROTEIN FLGA"/>
    <property type="match status" value="1"/>
</dbReference>
<evidence type="ECO:0000313" key="6">
    <source>
        <dbReference type="EMBL" id="SEO44617.1"/>
    </source>
</evidence>